<sequence>MTLKSGLIGSLAACSLIMTAQVFAECAPPPLSDDFGLSVCKDWPAYPGLTLTATSQHEANSSFDSSGRDGIYDLSLAVVSGSDLKPLASFHQASAFVSDAFGIEDLQLDTARYTLTPELRAFGVRIRFSGSSRANPMAETWLSLYVKEGNQLRPVLDRLITEAESGEWDTNCAGERYNTVRTVEIGKTSSYGFADLIVKSVATSIIGKGEGEACESRSITAKPVLTTLRYNGKAYVLPQGFKGV</sequence>
<evidence type="ECO:0000313" key="3">
    <source>
        <dbReference type="Proteomes" id="UP000026739"/>
    </source>
</evidence>
<feature type="chain" id="PRO_5001576275" evidence="1">
    <location>
        <begin position="25"/>
        <end position="244"/>
    </location>
</feature>
<keyword evidence="1" id="KW-0732">Signal</keyword>
<dbReference type="AlphaFoldDB" id="A0A059KUY8"/>
<protein>
    <submittedName>
        <fullName evidence="2">Uncharacterized protein</fullName>
    </submittedName>
</protein>
<dbReference type="Proteomes" id="UP000026739">
    <property type="component" value="Unassembled WGS sequence"/>
</dbReference>
<dbReference type="RefSeq" id="WP_033061377.1">
    <property type="nucleotide sequence ID" value="NZ_AZQQ01000105.1"/>
</dbReference>
<dbReference type="EMBL" id="AZQQ01000105">
    <property type="protein sequence ID" value="KDD65821.1"/>
    <property type="molecule type" value="Genomic_DNA"/>
</dbReference>
<evidence type="ECO:0000256" key="1">
    <source>
        <dbReference type="SAM" id="SignalP"/>
    </source>
</evidence>
<organism evidence="2 3">
    <name type="scientific">Pseudomonas mandelii PD30</name>
    <dbReference type="NCBI Taxonomy" id="1419583"/>
    <lineage>
        <taxon>Bacteria</taxon>
        <taxon>Pseudomonadati</taxon>
        <taxon>Pseudomonadota</taxon>
        <taxon>Gammaproteobacteria</taxon>
        <taxon>Pseudomonadales</taxon>
        <taxon>Pseudomonadaceae</taxon>
        <taxon>Pseudomonas</taxon>
    </lineage>
</organism>
<name>A0A059KUY8_9PSED</name>
<comment type="caution">
    <text evidence="2">The sequence shown here is derived from an EMBL/GenBank/DDBJ whole genome shotgun (WGS) entry which is preliminary data.</text>
</comment>
<evidence type="ECO:0000313" key="2">
    <source>
        <dbReference type="EMBL" id="KDD65821.1"/>
    </source>
</evidence>
<dbReference type="eggNOG" id="ENOG502ZAZM">
    <property type="taxonomic scope" value="Bacteria"/>
</dbReference>
<accession>A0A059KUY8</accession>
<feature type="signal peptide" evidence="1">
    <location>
        <begin position="1"/>
        <end position="24"/>
    </location>
</feature>
<gene>
    <name evidence="2" type="ORF">V466_27280</name>
</gene>
<reference evidence="2 3" key="1">
    <citation type="submission" date="2013-12" db="EMBL/GenBank/DDBJ databases">
        <authorList>
            <person name="Formusa P.A."/>
            <person name="Habash M."/>
            <person name="Lee H."/>
            <person name="Trevors J.T."/>
        </authorList>
    </citation>
    <scope>NUCLEOTIDE SEQUENCE [LARGE SCALE GENOMIC DNA]</scope>
    <source>
        <strain evidence="2 3">PD30</strain>
    </source>
</reference>
<proteinExistence type="predicted"/>